<protein>
    <submittedName>
        <fullName evidence="1">Uncharacterized protein</fullName>
    </submittedName>
</protein>
<dbReference type="Proteomes" id="UP001638806">
    <property type="component" value="Unassembled WGS sequence"/>
</dbReference>
<keyword evidence="2" id="KW-1185">Reference proteome</keyword>
<dbReference type="EMBL" id="JBGNUJ010000013">
    <property type="protein sequence ID" value="KAL3952236.1"/>
    <property type="molecule type" value="Genomic_DNA"/>
</dbReference>
<evidence type="ECO:0000313" key="1">
    <source>
        <dbReference type="EMBL" id="KAL3952236.1"/>
    </source>
</evidence>
<name>A0ACC4D7P3_PURLI</name>
<gene>
    <name evidence="1" type="ORF">ACCO45_013953</name>
</gene>
<comment type="caution">
    <text evidence="1">The sequence shown here is derived from an EMBL/GenBank/DDBJ whole genome shotgun (WGS) entry which is preliminary data.</text>
</comment>
<evidence type="ECO:0000313" key="2">
    <source>
        <dbReference type="Proteomes" id="UP001638806"/>
    </source>
</evidence>
<organism evidence="1 2">
    <name type="scientific">Purpureocillium lilacinum</name>
    <name type="common">Paecilomyces lilacinus</name>
    <dbReference type="NCBI Taxonomy" id="33203"/>
    <lineage>
        <taxon>Eukaryota</taxon>
        <taxon>Fungi</taxon>
        <taxon>Dikarya</taxon>
        <taxon>Ascomycota</taxon>
        <taxon>Pezizomycotina</taxon>
        <taxon>Sordariomycetes</taxon>
        <taxon>Hypocreomycetidae</taxon>
        <taxon>Hypocreales</taxon>
        <taxon>Ophiocordycipitaceae</taxon>
        <taxon>Purpureocillium</taxon>
    </lineage>
</organism>
<reference evidence="1" key="1">
    <citation type="submission" date="2024-12" db="EMBL/GenBank/DDBJ databases">
        <title>Comparative genomics and development of molecular markers within Purpureocillium lilacinum and among Purpureocillium species.</title>
        <authorList>
            <person name="Yeh Z.-Y."/>
            <person name="Ni N.-T."/>
            <person name="Lo P.-H."/>
            <person name="Mushyakhwo K."/>
            <person name="Lin C.-F."/>
            <person name="Nai Y.-S."/>
        </authorList>
    </citation>
    <scope>NUCLEOTIDE SEQUENCE</scope>
    <source>
        <strain evidence="1">NCHU-NPUST-175</strain>
    </source>
</reference>
<accession>A0ACC4D7P3</accession>
<sequence>MLDRHCVGDGESESGGQAQCDKVTRDYNVPLRVGLLFAILATSALGMSDPTDAQQPMLPSYLHVASQVSLGRSSLPGCSPTSSTLPSRSWKQFGTGIIISTAFVHLYTHASLMFGNKCIGDLGYEAVTSAIVMAGIFLSFIVEFIGHRVVLAKTRRAASLSFEDRARAVLSSEVVSILVMEAGILFHSLLIGLTLVVAGDSFFLTLFVVILFHQVFEGLALGSRIATIGTAADSQLTHGHGHRQVGQLPTAETMRIPSSSEGATAHAGLSMKKKLGLASLFAFITPIGMAIGIGVLHKFNGKDRSTLLAIGTLDALSAGILVWVGLVEMWAADWMTGAHGKRPELADANLLTVGLAGFALVAGMALMSLLGKWA</sequence>
<proteinExistence type="predicted"/>